<keyword evidence="2" id="KW-0812">Transmembrane</keyword>
<comment type="subcellular location">
    <subcellularLocation>
        <location evidence="1">Membrane</location>
        <topology evidence="1">Single-pass membrane protein</topology>
    </subcellularLocation>
</comment>
<dbReference type="Gene3D" id="3.30.1150.10">
    <property type="match status" value="1"/>
</dbReference>
<evidence type="ECO:0000256" key="3">
    <source>
        <dbReference type="ARBA" id="ARBA00022989"/>
    </source>
</evidence>
<dbReference type="GO" id="GO:0016020">
    <property type="term" value="C:membrane"/>
    <property type="evidence" value="ECO:0007669"/>
    <property type="project" value="UniProtKB-SubCell"/>
</dbReference>
<accession>A0A147GP08</accession>
<proteinExistence type="predicted"/>
<gene>
    <name evidence="5" type="ORF">NS331_19430</name>
</gene>
<organism evidence="5 6">
    <name type="scientific">Pseudacidovorax intermedius</name>
    <dbReference type="NCBI Taxonomy" id="433924"/>
    <lineage>
        <taxon>Bacteria</taxon>
        <taxon>Pseudomonadati</taxon>
        <taxon>Pseudomonadota</taxon>
        <taxon>Betaproteobacteria</taxon>
        <taxon>Burkholderiales</taxon>
        <taxon>Comamonadaceae</taxon>
        <taxon>Pseudacidovorax</taxon>
    </lineage>
</organism>
<evidence type="ECO:0000256" key="1">
    <source>
        <dbReference type="ARBA" id="ARBA00004167"/>
    </source>
</evidence>
<evidence type="ECO:0000313" key="5">
    <source>
        <dbReference type="EMBL" id="KTT16024.1"/>
    </source>
</evidence>
<keyword evidence="4" id="KW-0472">Membrane</keyword>
<dbReference type="EMBL" id="LDSL01000131">
    <property type="protein sequence ID" value="KTT16024.1"/>
    <property type="molecule type" value="Genomic_DNA"/>
</dbReference>
<sequence length="85" mass="9212">MAALIKRNVVFDPNSVPGNPAVEIQIQTSPDGTIVGTPRITKSSGNPTWDDAAVRAVQRAEVMPRDTDGRVPSPFPIIVMRPKDF</sequence>
<dbReference type="InterPro" id="IPR006260">
    <property type="entry name" value="TonB/TolA_C"/>
</dbReference>
<evidence type="ECO:0000256" key="2">
    <source>
        <dbReference type="ARBA" id="ARBA00022692"/>
    </source>
</evidence>
<evidence type="ECO:0000256" key="4">
    <source>
        <dbReference type="ARBA" id="ARBA00023136"/>
    </source>
</evidence>
<name>A0A147GP08_9BURK</name>
<keyword evidence="6" id="KW-1185">Reference proteome</keyword>
<dbReference type="SUPFAM" id="SSF74653">
    <property type="entry name" value="TolA/TonB C-terminal domain"/>
    <property type="match status" value="1"/>
</dbReference>
<dbReference type="Pfam" id="PF13103">
    <property type="entry name" value="TonB_2"/>
    <property type="match status" value="1"/>
</dbReference>
<dbReference type="NCBIfam" id="TIGR01352">
    <property type="entry name" value="tonB_Cterm"/>
    <property type="match status" value="1"/>
</dbReference>
<evidence type="ECO:0000313" key="6">
    <source>
        <dbReference type="Proteomes" id="UP000072741"/>
    </source>
</evidence>
<reference evidence="5 6" key="1">
    <citation type="journal article" date="2016" name="Front. Microbiol.">
        <title>Genomic Resource of Rice Seed Associated Bacteria.</title>
        <authorList>
            <person name="Midha S."/>
            <person name="Bansal K."/>
            <person name="Sharma S."/>
            <person name="Kumar N."/>
            <person name="Patil P.P."/>
            <person name="Chaudhry V."/>
            <person name="Patil P.B."/>
        </authorList>
    </citation>
    <scope>NUCLEOTIDE SEQUENCE [LARGE SCALE GENOMIC DNA]</scope>
    <source>
        <strain evidence="5 6">NS331</strain>
    </source>
</reference>
<keyword evidence="3" id="KW-1133">Transmembrane helix</keyword>
<protein>
    <recommendedName>
        <fullName evidence="7">TonB C-terminal domain-containing protein</fullName>
    </recommendedName>
</protein>
<dbReference type="AlphaFoldDB" id="A0A147GP08"/>
<evidence type="ECO:0008006" key="7">
    <source>
        <dbReference type="Google" id="ProtNLM"/>
    </source>
</evidence>
<comment type="caution">
    <text evidence="5">The sequence shown here is derived from an EMBL/GenBank/DDBJ whole genome shotgun (WGS) entry which is preliminary data.</text>
</comment>
<dbReference type="Proteomes" id="UP000072741">
    <property type="component" value="Unassembled WGS sequence"/>
</dbReference>